<comment type="similarity">
    <text evidence="1">Belongs to the disease resistance NB-LRR family.</text>
</comment>
<feature type="domain" description="NB-ARC" evidence="6">
    <location>
        <begin position="129"/>
        <end position="218"/>
    </location>
</feature>
<dbReference type="Gene3D" id="3.40.50.300">
    <property type="entry name" value="P-loop containing nucleotide triphosphate hydrolases"/>
    <property type="match status" value="1"/>
</dbReference>
<dbReference type="EnsemblPlants" id="AET7Gv20084700.23">
    <property type="protein sequence ID" value="AET7Gv20084700.23"/>
    <property type="gene ID" value="AET7Gv20084700"/>
</dbReference>
<evidence type="ECO:0000256" key="4">
    <source>
        <dbReference type="ARBA" id="ARBA00022741"/>
    </source>
</evidence>
<keyword evidence="9" id="KW-1185">Reference proteome</keyword>
<dbReference type="CDD" id="cd14798">
    <property type="entry name" value="RX-CC_like"/>
    <property type="match status" value="1"/>
</dbReference>
<dbReference type="Proteomes" id="UP000015105">
    <property type="component" value="Chromosome 7D"/>
</dbReference>
<evidence type="ECO:0000259" key="6">
    <source>
        <dbReference type="Pfam" id="PF00931"/>
    </source>
</evidence>
<proteinExistence type="inferred from homology"/>
<sequence length="253" mass="28966">MQAFLVAAEGMEKKDMLLKVWAEQVRELSYNIEDCLGEFMVHVASQSLSQKLMKLKERHRIAVQIHDLKSRVEEVSNRNTRYNLIEKNQITRTIDERDSCMEDIRNHSASNIDEAGLVGFSKPKQELIKLIDVHAKNGPAQVVCVVGMGGLGKTTLTRKVYESMENFSCCAWIIVSQSFVRMELLKVMIKEFFGKEALKKQLEGNVVREEDLANYLRKELLEKRNYWSQPASKAQADLTWSLWSSGEACYAAK</sequence>
<keyword evidence="5" id="KW-0611">Plant defense</keyword>
<keyword evidence="2" id="KW-0433">Leucine-rich repeat</keyword>
<reference evidence="8" key="4">
    <citation type="submission" date="2019-03" db="UniProtKB">
        <authorList>
            <consortium name="EnsemblPlants"/>
        </authorList>
    </citation>
    <scope>IDENTIFICATION</scope>
</reference>
<evidence type="ECO:0000259" key="7">
    <source>
        <dbReference type="Pfam" id="PF18052"/>
    </source>
</evidence>
<reference evidence="8" key="5">
    <citation type="journal article" date="2021" name="G3 (Bethesda)">
        <title>Aegilops tauschii genome assembly Aet v5.0 features greater sequence contiguity and improved annotation.</title>
        <authorList>
            <person name="Wang L."/>
            <person name="Zhu T."/>
            <person name="Rodriguez J.C."/>
            <person name="Deal K.R."/>
            <person name="Dubcovsky J."/>
            <person name="McGuire P.E."/>
            <person name="Lux T."/>
            <person name="Spannagl M."/>
            <person name="Mayer K.F.X."/>
            <person name="Baldrich P."/>
            <person name="Meyers B.C."/>
            <person name="Huo N."/>
            <person name="Gu Y.Q."/>
            <person name="Zhou H."/>
            <person name="Devos K.M."/>
            <person name="Bennetzen J.L."/>
            <person name="Unver T."/>
            <person name="Budak H."/>
            <person name="Gulick P.J."/>
            <person name="Galiba G."/>
            <person name="Kalapos B."/>
            <person name="Nelson D.R."/>
            <person name="Li P."/>
            <person name="You F.M."/>
            <person name="Luo M.C."/>
            <person name="Dvorak J."/>
        </authorList>
    </citation>
    <scope>NUCLEOTIDE SEQUENCE [LARGE SCALE GENOMIC DNA]</scope>
    <source>
        <strain evidence="8">cv. AL8/78</strain>
    </source>
</reference>
<evidence type="ECO:0000256" key="1">
    <source>
        <dbReference type="ARBA" id="ARBA00008894"/>
    </source>
</evidence>
<dbReference type="Gene3D" id="1.20.5.4130">
    <property type="match status" value="1"/>
</dbReference>
<dbReference type="InterPro" id="IPR027417">
    <property type="entry name" value="P-loop_NTPase"/>
</dbReference>
<dbReference type="GO" id="GO:0006952">
    <property type="term" value="P:defense response"/>
    <property type="evidence" value="ECO:0007669"/>
    <property type="project" value="UniProtKB-KW"/>
</dbReference>
<evidence type="ECO:0000256" key="2">
    <source>
        <dbReference type="ARBA" id="ARBA00022614"/>
    </source>
</evidence>
<organism evidence="8 9">
    <name type="scientific">Aegilops tauschii subsp. strangulata</name>
    <name type="common">Goatgrass</name>
    <dbReference type="NCBI Taxonomy" id="200361"/>
    <lineage>
        <taxon>Eukaryota</taxon>
        <taxon>Viridiplantae</taxon>
        <taxon>Streptophyta</taxon>
        <taxon>Embryophyta</taxon>
        <taxon>Tracheophyta</taxon>
        <taxon>Spermatophyta</taxon>
        <taxon>Magnoliopsida</taxon>
        <taxon>Liliopsida</taxon>
        <taxon>Poales</taxon>
        <taxon>Poaceae</taxon>
        <taxon>BOP clade</taxon>
        <taxon>Pooideae</taxon>
        <taxon>Triticodae</taxon>
        <taxon>Triticeae</taxon>
        <taxon>Triticinae</taxon>
        <taxon>Aegilops</taxon>
    </lineage>
</organism>
<dbReference type="Pfam" id="PF18052">
    <property type="entry name" value="Rx_N"/>
    <property type="match status" value="1"/>
</dbReference>
<dbReference type="Pfam" id="PF00931">
    <property type="entry name" value="NB-ARC"/>
    <property type="match status" value="1"/>
</dbReference>
<evidence type="ECO:0000313" key="9">
    <source>
        <dbReference type="Proteomes" id="UP000015105"/>
    </source>
</evidence>
<protein>
    <recommendedName>
        <fullName evidence="10">NB-ARC domain-containing protein</fullName>
    </recommendedName>
</protein>
<evidence type="ECO:0008006" key="10">
    <source>
        <dbReference type="Google" id="ProtNLM"/>
    </source>
</evidence>
<name>A0A453QEX2_AEGTS</name>
<feature type="domain" description="Disease resistance N-terminal" evidence="7">
    <location>
        <begin position="1"/>
        <end position="53"/>
    </location>
</feature>
<dbReference type="InterPro" id="IPR038005">
    <property type="entry name" value="RX-like_CC"/>
</dbReference>
<dbReference type="PANTHER" id="PTHR19338:SF32">
    <property type="entry name" value="OS06G0287500 PROTEIN"/>
    <property type="match status" value="1"/>
</dbReference>
<dbReference type="GO" id="GO:0043531">
    <property type="term" value="F:ADP binding"/>
    <property type="evidence" value="ECO:0007669"/>
    <property type="project" value="InterPro"/>
</dbReference>
<reference evidence="9" key="1">
    <citation type="journal article" date="2014" name="Science">
        <title>Ancient hybridizations among the ancestral genomes of bread wheat.</title>
        <authorList>
            <consortium name="International Wheat Genome Sequencing Consortium,"/>
            <person name="Marcussen T."/>
            <person name="Sandve S.R."/>
            <person name="Heier L."/>
            <person name="Spannagl M."/>
            <person name="Pfeifer M."/>
            <person name="Jakobsen K.S."/>
            <person name="Wulff B.B."/>
            <person name="Steuernagel B."/>
            <person name="Mayer K.F."/>
            <person name="Olsen O.A."/>
        </authorList>
    </citation>
    <scope>NUCLEOTIDE SEQUENCE [LARGE SCALE GENOMIC DNA]</scope>
    <source>
        <strain evidence="9">cv. AL8/78</strain>
    </source>
</reference>
<dbReference type="AlphaFoldDB" id="A0A453QEX2"/>
<keyword evidence="4" id="KW-0547">Nucleotide-binding</keyword>
<evidence type="ECO:0000256" key="3">
    <source>
        <dbReference type="ARBA" id="ARBA00022737"/>
    </source>
</evidence>
<dbReference type="Gramene" id="AET7Gv20084700.23">
    <property type="protein sequence ID" value="AET7Gv20084700.23"/>
    <property type="gene ID" value="AET7Gv20084700"/>
</dbReference>
<evidence type="ECO:0000256" key="5">
    <source>
        <dbReference type="ARBA" id="ARBA00022821"/>
    </source>
</evidence>
<dbReference type="SUPFAM" id="SSF52540">
    <property type="entry name" value="P-loop containing nucleoside triphosphate hydrolases"/>
    <property type="match status" value="1"/>
</dbReference>
<dbReference type="InterPro" id="IPR041118">
    <property type="entry name" value="Rx_N"/>
</dbReference>
<dbReference type="PANTHER" id="PTHR19338">
    <property type="entry name" value="TRANSLOCASE OF INNER MITOCHONDRIAL MEMBRANE 13 HOMOLOG"/>
    <property type="match status" value="1"/>
</dbReference>
<keyword evidence="3" id="KW-0677">Repeat</keyword>
<reference evidence="9" key="2">
    <citation type="journal article" date="2017" name="Nat. Plants">
        <title>The Aegilops tauschii genome reveals multiple impacts of transposons.</title>
        <authorList>
            <person name="Zhao G."/>
            <person name="Zou C."/>
            <person name="Li K."/>
            <person name="Wang K."/>
            <person name="Li T."/>
            <person name="Gao L."/>
            <person name="Zhang X."/>
            <person name="Wang H."/>
            <person name="Yang Z."/>
            <person name="Liu X."/>
            <person name="Jiang W."/>
            <person name="Mao L."/>
            <person name="Kong X."/>
            <person name="Jiao Y."/>
            <person name="Jia J."/>
        </authorList>
    </citation>
    <scope>NUCLEOTIDE SEQUENCE [LARGE SCALE GENOMIC DNA]</scope>
    <source>
        <strain evidence="9">cv. AL8/78</strain>
    </source>
</reference>
<dbReference type="InterPro" id="IPR002182">
    <property type="entry name" value="NB-ARC"/>
</dbReference>
<evidence type="ECO:0000313" key="8">
    <source>
        <dbReference type="EnsemblPlants" id="AET7Gv20084700.23"/>
    </source>
</evidence>
<reference evidence="8" key="3">
    <citation type="journal article" date="2017" name="Nature">
        <title>Genome sequence of the progenitor of the wheat D genome Aegilops tauschii.</title>
        <authorList>
            <person name="Luo M.C."/>
            <person name="Gu Y.Q."/>
            <person name="Puiu D."/>
            <person name="Wang H."/>
            <person name="Twardziok S.O."/>
            <person name="Deal K.R."/>
            <person name="Huo N."/>
            <person name="Zhu T."/>
            <person name="Wang L."/>
            <person name="Wang Y."/>
            <person name="McGuire P.E."/>
            <person name="Liu S."/>
            <person name="Long H."/>
            <person name="Ramasamy R.K."/>
            <person name="Rodriguez J.C."/>
            <person name="Van S.L."/>
            <person name="Yuan L."/>
            <person name="Wang Z."/>
            <person name="Xia Z."/>
            <person name="Xiao L."/>
            <person name="Anderson O.D."/>
            <person name="Ouyang S."/>
            <person name="Liang Y."/>
            <person name="Zimin A.V."/>
            <person name="Pertea G."/>
            <person name="Qi P."/>
            <person name="Bennetzen J.L."/>
            <person name="Dai X."/>
            <person name="Dawson M.W."/>
            <person name="Muller H.G."/>
            <person name="Kugler K."/>
            <person name="Rivarola-Duarte L."/>
            <person name="Spannagl M."/>
            <person name="Mayer K.F.X."/>
            <person name="Lu F.H."/>
            <person name="Bevan M.W."/>
            <person name="Leroy P."/>
            <person name="Li P."/>
            <person name="You F.M."/>
            <person name="Sun Q."/>
            <person name="Liu Z."/>
            <person name="Lyons E."/>
            <person name="Wicker T."/>
            <person name="Salzberg S.L."/>
            <person name="Devos K.M."/>
            <person name="Dvorak J."/>
        </authorList>
    </citation>
    <scope>NUCLEOTIDE SEQUENCE [LARGE SCALE GENOMIC DNA]</scope>
    <source>
        <strain evidence="8">cv. AL8/78</strain>
    </source>
</reference>
<accession>A0A453QEX2</accession>